<evidence type="ECO:0000259" key="2">
    <source>
        <dbReference type="Pfam" id="PF00339"/>
    </source>
</evidence>
<name>A0AAN7DP56_9FUNG</name>
<dbReference type="Proteomes" id="UP001304243">
    <property type="component" value="Unassembled WGS sequence"/>
</dbReference>
<organism evidence="3 4">
    <name type="scientific">Mucor velutinosus</name>
    <dbReference type="NCBI Taxonomy" id="708070"/>
    <lineage>
        <taxon>Eukaryota</taxon>
        <taxon>Fungi</taxon>
        <taxon>Fungi incertae sedis</taxon>
        <taxon>Mucoromycota</taxon>
        <taxon>Mucoromycotina</taxon>
        <taxon>Mucoromycetes</taxon>
        <taxon>Mucorales</taxon>
        <taxon>Mucorineae</taxon>
        <taxon>Mucoraceae</taxon>
        <taxon>Mucor</taxon>
    </lineage>
</organism>
<dbReference type="EMBL" id="JASEJX010000009">
    <property type="protein sequence ID" value="KAK4520602.1"/>
    <property type="molecule type" value="Genomic_DNA"/>
</dbReference>
<dbReference type="GO" id="GO:0031625">
    <property type="term" value="F:ubiquitin protein ligase binding"/>
    <property type="evidence" value="ECO:0007669"/>
    <property type="project" value="TreeGrafter"/>
</dbReference>
<dbReference type="InterPro" id="IPR011021">
    <property type="entry name" value="Arrestin-like_N"/>
</dbReference>
<feature type="domain" description="Arrestin-like N-terminal" evidence="2">
    <location>
        <begin position="34"/>
        <end position="140"/>
    </location>
</feature>
<dbReference type="GO" id="GO:0005829">
    <property type="term" value="C:cytosol"/>
    <property type="evidence" value="ECO:0007669"/>
    <property type="project" value="TreeGrafter"/>
</dbReference>
<evidence type="ECO:0000313" key="3">
    <source>
        <dbReference type="EMBL" id="KAK4520602.1"/>
    </source>
</evidence>
<dbReference type="GO" id="GO:0005886">
    <property type="term" value="C:plasma membrane"/>
    <property type="evidence" value="ECO:0007669"/>
    <property type="project" value="TreeGrafter"/>
</dbReference>
<accession>A0AAN7DP56</accession>
<dbReference type="InterPro" id="IPR050357">
    <property type="entry name" value="Arrestin_domain-protein"/>
</dbReference>
<dbReference type="AlphaFoldDB" id="A0AAN7DP56"/>
<dbReference type="InterPro" id="IPR014752">
    <property type="entry name" value="Arrestin-like_C"/>
</dbReference>
<gene>
    <name evidence="3" type="ORF">ATC70_006480</name>
</gene>
<dbReference type="SUPFAM" id="SSF81296">
    <property type="entry name" value="E set domains"/>
    <property type="match status" value="1"/>
</dbReference>
<dbReference type="PANTHER" id="PTHR11188:SF17">
    <property type="entry name" value="FI21816P1"/>
    <property type="match status" value="1"/>
</dbReference>
<feature type="compositionally biased region" description="Low complexity" evidence="1">
    <location>
        <begin position="393"/>
        <end position="408"/>
    </location>
</feature>
<reference evidence="3 4" key="1">
    <citation type="submission" date="2022-11" db="EMBL/GenBank/DDBJ databases">
        <title>Mucor velutinosus strain NIH1002 WGS.</title>
        <authorList>
            <person name="Subramanian P."/>
            <person name="Mullikin J.C."/>
            <person name="Segre J.A."/>
            <person name="Zelazny A.M."/>
        </authorList>
    </citation>
    <scope>NUCLEOTIDE SEQUENCE [LARGE SCALE GENOMIC DNA]</scope>
    <source>
        <strain evidence="3 4">NIH1002</strain>
    </source>
</reference>
<protein>
    <recommendedName>
        <fullName evidence="2">Arrestin-like N-terminal domain-containing protein</fullName>
    </recommendedName>
</protein>
<proteinExistence type="predicted"/>
<keyword evidence="4" id="KW-1185">Reference proteome</keyword>
<evidence type="ECO:0000313" key="4">
    <source>
        <dbReference type="Proteomes" id="UP001304243"/>
    </source>
</evidence>
<dbReference type="PANTHER" id="PTHR11188">
    <property type="entry name" value="ARRESTIN DOMAIN CONTAINING PROTEIN"/>
    <property type="match status" value="1"/>
</dbReference>
<comment type="caution">
    <text evidence="3">The sequence shown here is derived from an EMBL/GenBank/DDBJ whole genome shotgun (WGS) entry which is preliminary data.</text>
</comment>
<dbReference type="Pfam" id="PF00339">
    <property type="entry name" value="Arrestin_N"/>
    <property type="match status" value="1"/>
</dbReference>
<feature type="region of interest" description="Disordered" evidence="1">
    <location>
        <begin position="352"/>
        <end position="422"/>
    </location>
</feature>
<dbReference type="GO" id="GO:0030674">
    <property type="term" value="F:protein-macromolecule adaptor activity"/>
    <property type="evidence" value="ECO:0007669"/>
    <property type="project" value="TreeGrafter"/>
</dbReference>
<sequence length="557" mass="61924">MQLGLLSHGQLTFDPFKPIILRGLPTEDASTLFAGNVVLNLSKATKISNVSVTLKSHATTYWPEGIGARGTKLTAEKSLGQQRVEILAPNIDKNAPVLVLPAGTHRFSFAFVVPNSTVATIEDTFGRVRHVVEAEVQRPGIVMLSSWHISKPVMILRTYMSNSLLTNNSLANLSRTFEKNMVFGDIEVLIEAAAFSSGDLFYIRMIIEPHLKHTRIEHMEVNVTETRRYSVPEMRAWRNDAITFPMPFAGSVRLAEFGEVDVTTKQLAPIFDKNQNGIELVHDFAHRLAFHAPTCQQNIRHTTYIKEIQFRHHLEISLTLSYLDVEGNRQFMSRSSSQTSLEDTIAVPEPPIATGTLTPPPAAHFANHNHHNSSRAIGSPMVLPRLSRPPTPTSNSSSSSLPSTPTSSMTAAQLSQQQHQNNASWSNVLLRLNKTKVDQDIQDGRNRETITLDSAITVFDCRLKEDYGRLPSYHELGVKPSLTVSSTSNKKNKYKVQSTVTTMDKPNQPHPYLCACYHAFCREMELASQALYLPTESAPAMPLLDRIPSIPPPDYAA</sequence>
<dbReference type="RefSeq" id="XP_064687268.1">
    <property type="nucleotide sequence ID" value="XM_064825754.1"/>
</dbReference>
<evidence type="ECO:0000256" key="1">
    <source>
        <dbReference type="SAM" id="MobiDB-lite"/>
    </source>
</evidence>
<feature type="compositionally biased region" description="Polar residues" evidence="1">
    <location>
        <begin position="409"/>
        <end position="422"/>
    </location>
</feature>
<dbReference type="GeneID" id="89950166"/>
<dbReference type="GO" id="GO:0070086">
    <property type="term" value="P:ubiquitin-dependent endocytosis"/>
    <property type="evidence" value="ECO:0007669"/>
    <property type="project" value="TreeGrafter"/>
</dbReference>
<dbReference type="InterPro" id="IPR014756">
    <property type="entry name" value="Ig_E-set"/>
</dbReference>
<dbReference type="Gene3D" id="2.60.40.640">
    <property type="match status" value="1"/>
</dbReference>